<dbReference type="PRINTS" id="PR00080">
    <property type="entry name" value="SDRFAMILY"/>
</dbReference>
<dbReference type="FunFam" id="3.40.50.720:FF:000084">
    <property type="entry name" value="Short-chain dehydrogenase reductase"/>
    <property type="match status" value="1"/>
</dbReference>
<dbReference type="Proteomes" id="UP000187059">
    <property type="component" value="Plasmid pPABY1"/>
</dbReference>
<keyword evidence="4" id="KW-1185">Reference proteome</keyword>
<evidence type="ECO:0000313" key="4">
    <source>
        <dbReference type="Proteomes" id="UP000187059"/>
    </source>
</evidence>
<organism evidence="3 4">
    <name type="scientific">Salipiger abyssi</name>
    <dbReference type="NCBI Taxonomy" id="1250539"/>
    <lineage>
        <taxon>Bacteria</taxon>
        <taxon>Pseudomonadati</taxon>
        <taxon>Pseudomonadota</taxon>
        <taxon>Alphaproteobacteria</taxon>
        <taxon>Rhodobacterales</taxon>
        <taxon>Roseobacteraceae</taxon>
        <taxon>Salipiger</taxon>
    </lineage>
</organism>
<dbReference type="Gene3D" id="3.40.50.720">
    <property type="entry name" value="NAD(P)-binding Rossmann-like Domain"/>
    <property type="match status" value="1"/>
</dbReference>
<dbReference type="SUPFAM" id="SSF51735">
    <property type="entry name" value="NAD(P)-binding Rossmann-fold domains"/>
    <property type="match status" value="1"/>
</dbReference>
<gene>
    <name evidence="3" type="ORF">Ga0080574_TMP464</name>
</gene>
<dbReference type="Pfam" id="PF13561">
    <property type="entry name" value="adh_short_C2"/>
    <property type="match status" value="1"/>
</dbReference>
<accession>A0A1P8UN62</accession>
<evidence type="ECO:0000256" key="2">
    <source>
        <dbReference type="ARBA" id="ARBA00023002"/>
    </source>
</evidence>
<dbReference type="InterPro" id="IPR020904">
    <property type="entry name" value="Sc_DH/Rdtase_CS"/>
</dbReference>
<evidence type="ECO:0008006" key="5">
    <source>
        <dbReference type="Google" id="ProtNLM"/>
    </source>
</evidence>
<reference evidence="3 4" key="1">
    <citation type="submission" date="2016-04" db="EMBL/GenBank/DDBJ databases">
        <title>Deep-sea bacteria in the southern Pacific.</title>
        <authorList>
            <person name="Tang K."/>
        </authorList>
    </citation>
    <scope>NUCLEOTIDE SEQUENCE [LARGE SCALE GENOMIC DNA]</scope>
    <source>
        <strain evidence="3 4">JLT2014</strain>
        <plasmid evidence="4">ppaby1</plasmid>
    </source>
</reference>
<dbReference type="CDD" id="cd05233">
    <property type="entry name" value="SDR_c"/>
    <property type="match status" value="1"/>
</dbReference>
<dbReference type="KEGG" id="paby:Ga0080574_TMP464"/>
<dbReference type="AlphaFoldDB" id="A0A1P8UN62"/>
<proteinExistence type="inferred from homology"/>
<dbReference type="InterPro" id="IPR002347">
    <property type="entry name" value="SDR_fam"/>
</dbReference>
<keyword evidence="3" id="KW-0614">Plasmid</keyword>
<name>A0A1P8UN62_9RHOB</name>
<dbReference type="GO" id="GO:0016491">
    <property type="term" value="F:oxidoreductase activity"/>
    <property type="evidence" value="ECO:0007669"/>
    <property type="project" value="UniProtKB-KW"/>
</dbReference>
<geneLocation type="plasmid" evidence="4">
    <name>ppaby1</name>
</geneLocation>
<evidence type="ECO:0000256" key="1">
    <source>
        <dbReference type="ARBA" id="ARBA00006484"/>
    </source>
</evidence>
<dbReference type="InterPro" id="IPR036291">
    <property type="entry name" value="NAD(P)-bd_dom_sf"/>
</dbReference>
<dbReference type="EMBL" id="CP015091">
    <property type="protein sequence ID" value="APZ50798.1"/>
    <property type="molecule type" value="Genomic_DNA"/>
</dbReference>
<dbReference type="PRINTS" id="PR00081">
    <property type="entry name" value="GDHRDH"/>
</dbReference>
<protein>
    <recommendedName>
        <fullName evidence="5">SDR family oxidoreductase</fullName>
    </recommendedName>
</protein>
<dbReference type="PANTHER" id="PTHR24321">
    <property type="entry name" value="DEHYDROGENASES, SHORT CHAIN"/>
    <property type="match status" value="1"/>
</dbReference>
<sequence length="262" mass="26905">MIVTGGASGLGLAMAEAMCEGGAKVVLMDLDEAALTREVARLSGLGQLVAGRRLDVVDRADLDRAFDEVAAREGRIDTVFANAGIDPGPGFAARDADGQLSDANRIEHYADARWARVMRVNLDGVFYTLRAAARHMRPQGAGSIVVTSSISALRPSAALASAYAASKAGAAQLMRHLALELAADGVRVNAVAPGPFATNIAGGAMQDADKRAAFAGIVPMGRVAEVEEIKGLALFLASSASSFITGQQIAIDGGASLSAARQ</sequence>
<dbReference type="PANTHER" id="PTHR24321:SF8">
    <property type="entry name" value="ESTRADIOL 17-BETA-DEHYDROGENASE 8-RELATED"/>
    <property type="match status" value="1"/>
</dbReference>
<comment type="similarity">
    <text evidence="1">Belongs to the short-chain dehydrogenases/reductases (SDR) family.</text>
</comment>
<evidence type="ECO:0000313" key="3">
    <source>
        <dbReference type="EMBL" id="APZ50798.1"/>
    </source>
</evidence>
<keyword evidence="2" id="KW-0560">Oxidoreductase</keyword>
<dbReference type="PROSITE" id="PS00061">
    <property type="entry name" value="ADH_SHORT"/>
    <property type="match status" value="1"/>
</dbReference>